<proteinExistence type="predicted"/>
<accession>A0A3B6PQT4</accession>
<organism evidence="2">
    <name type="scientific">Triticum aestivum</name>
    <name type="common">Wheat</name>
    <dbReference type="NCBI Taxonomy" id="4565"/>
    <lineage>
        <taxon>Eukaryota</taxon>
        <taxon>Viridiplantae</taxon>
        <taxon>Streptophyta</taxon>
        <taxon>Embryophyta</taxon>
        <taxon>Tracheophyta</taxon>
        <taxon>Spermatophyta</taxon>
        <taxon>Magnoliopsida</taxon>
        <taxon>Liliopsida</taxon>
        <taxon>Poales</taxon>
        <taxon>Poaceae</taxon>
        <taxon>BOP clade</taxon>
        <taxon>Pooideae</taxon>
        <taxon>Triticodae</taxon>
        <taxon>Triticeae</taxon>
        <taxon>Triticinae</taxon>
        <taxon>Triticum</taxon>
    </lineage>
</organism>
<protein>
    <submittedName>
        <fullName evidence="2">Uncharacterized protein</fullName>
    </submittedName>
</protein>
<feature type="compositionally biased region" description="Basic residues" evidence="1">
    <location>
        <begin position="60"/>
        <end position="71"/>
    </location>
</feature>
<dbReference type="AlphaFoldDB" id="A0A3B6PQT4"/>
<evidence type="ECO:0000313" key="2">
    <source>
        <dbReference type="EnsemblPlants" id="TraesCS6B02G384800.2"/>
    </source>
</evidence>
<evidence type="ECO:0000313" key="3">
    <source>
        <dbReference type="Proteomes" id="UP000019116"/>
    </source>
</evidence>
<name>A0A3B6PQT4_WHEAT</name>
<dbReference type="Proteomes" id="UP000019116">
    <property type="component" value="Chromosome 6B"/>
</dbReference>
<reference evidence="2" key="1">
    <citation type="submission" date="2018-08" db="EMBL/GenBank/DDBJ databases">
        <authorList>
            <person name="Rossello M."/>
        </authorList>
    </citation>
    <scope>NUCLEOTIDE SEQUENCE [LARGE SCALE GENOMIC DNA]</scope>
    <source>
        <strain evidence="2">cv. Chinese Spring</strain>
    </source>
</reference>
<dbReference type="Gramene" id="TraesCS6B03G1088200.2">
    <property type="protein sequence ID" value="TraesCS6B03G1088200.2.CDS"/>
    <property type="gene ID" value="TraesCS6B03G1088200"/>
</dbReference>
<dbReference type="Gramene" id="TraesCS6B02G384800.2">
    <property type="protein sequence ID" value="TraesCS6B02G384800.2"/>
    <property type="gene ID" value="TraesCS6B02G384800"/>
</dbReference>
<evidence type="ECO:0000256" key="1">
    <source>
        <dbReference type="SAM" id="MobiDB-lite"/>
    </source>
</evidence>
<feature type="region of interest" description="Disordered" evidence="1">
    <location>
        <begin position="15"/>
        <end position="75"/>
    </location>
</feature>
<dbReference type="SMR" id="A0A3B6PQT4"/>
<dbReference type="OrthoDB" id="10436827at2759"/>
<dbReference type="EnsemblPlants" id="TraesCS6B02G384800.2">
    <property type="protein sequence ID" value="TraesCS6B02G384800.2"/>
    <property type="gene ID" value="TraesCS6B02G384800"/>
</dbReference>
<feature type="region of interest" description="Disordered" evidence="1">
    <location>
        <begin position="111"/>
        <end position="151"/>
    </location>
</feature>
<reference evidence="2" key="2">
    <citation type="submission" date="2018-10" db="UniProtKB">
        <authorList>
            <consortium name="EnsemblPlants"/>
        </authorList>
    </citation>
    <scope>IDENTIFICATION</scope>
</reference>
<sequence>MPSASCASYSHSSAAATLGRLPPSSGVASPPLYVRRRPSAPSYLSSSRRCSRPQGEKAIKARVHRKGRKKIPIPSGVSYAPLSAYSSSRKYRLHPRRRRIAQTAEMPCRRAPFRRSPSTRLADEGRSNRSMVGMEQRGRRPSGGCLMGRGEVNNTDKEQRCRMDLQGGVFKGWLVSMLCNFGVNKSA</sequence>
<keyword evidence="3" id="KW-1185">Reference proteome</keyword>